<feature type="transmembrane region" description="Helical" evidence="1">
    <location>
        <begin position="165"/>
        <end position="186"/>
    </location>
</feature>
<dbReference type="Proteomes" id="UP000609651">
    <property type="component" value="Unassembled WGS sequence"/>
</dbReference>
<evidence type="ECO:0000313" key="3">
    <source>
        <dbReference type="Proteomes" id="UP000609651"/>
    </source>
</evidence>
<gene>
    <name evidence="2" type="ORF">LzC2_18460</name>
</gene>
<dbReference type="EMBL" id="WTPX01000049">
    <property type="protein sequence ID" value="NNJ25772.1"/>
    <property type="molecule type" value="Genomic_DNA"/>
</dbReference>
<keyword evidence="1" id="KW-0812">Transmembrane</keyword>
<proteinExistence type="predicted"/>
<evidence type="ECO:0000313" key="2">
    <source>
        <dbReference type="EMBL" id="NNJ25772.1"/>
    </source>
</evidence>
<protein>
    <submittedName>
        <fullName evidence="2">Uncharacterized protein</fullName>
    </submittedName>
</protein>
<comment type="caution">
    <text evidence="2">The sequence shown here is derived from an EMBL/GenBank/DDBJ whole genome shotgun (WGS) entry which is preliminary data.</text>
</comment>
<reference evidence="2 3" key="1">
    <citation type="journal article" date="2020" name="Syst. Appl. Microbiol.">
        <title>Alienimonas chondri sp. nov., a novel planctomycete isolated from the biofilm of the red alga Chondrus crispus.</title>
        <authorList>
            <person name="Vitorino I."/>
            <person name="Albuquerque L."/>
            <person name="Wiegand S."/>
            <person name="Kallscheuer N."/>
            <person name="da Costa M.S."/>
            <person name="Lobo-da-Cunha A."/>
            <person name="Jogler C."/>
            <person name="Lage O.M."/>
        </authorList>
    </citation>
    <scope>NUCLEOTIDE SEQUENCE [LARGE SCALE GENOMIC DNA]</scope>
    <source>
        <strain evidence="2 3">LzC2</strain>
    </source>
</reference>
<evidence type="ECO:0000256" key="1">
    <source>
        <dbReference type="SAM" id="Phobius"/>
    </source>
</evidence>
<keyword evidence="3" id="KW-1185">Reference proteome</keyword>
<keyword evidence="1" id="KW-1133">Transmembrane helix</keyword>
<name>A0ABX1VEQ8_9PLAN</name>
<keyword evidence="1" id="KW-0472">Membrane</keyword>
<sequence length="325" mass="33725">MNAPFLLETIPDAAPARGPWLDSVLVGDDLDRLVAELDALGSAVAAERAPVAQSPEAELDALLGTHRSTALADGLAAAPAETVETLLTRPELLLALRTLVLTEGGPHWDAVASDDPALRAAADRVVAAVKQRTGEAGETAAAQDLPMPASAVAPTDERSERKRSWGTAVLTGVAGLALGLIAAFFLTPDPAAPGPAGPAAVASIGWGWAGPEGLPAADDPRAYLDGLADEAEEWFKKRPETDAAVAKRIGEFRAGCSVLILAEHPALPDDAADRLREKCRLWASALDEQLAAVEAGEPPIEVRGRTDETVRKLIVALRGDAILAA</sequence>
<dbReference type="RefSeq" id="WP_171186118.1">
    <property type="nucleotide sequence ID" value="NZ_WTPX01000049.1"/>
</dbReference>
<organism evidence="2 3">
    <name type="scientific">Alienimonas chondri</name>
    <dbReference type="NCBI Taxonomy" id="2681879"/>
    <lineage>
        <taxon>Bacteria</taxon>
        <taxon>Pseudomonadati</taxon>
        <taxon>Planctomycetota</taxon>
        <taxon>Planctomycetia</taxon>
        <taxon>Planctomycetales</taxon>
        <taxon>Planctomycetaceae</taxon>
        <taxon>Alienimonas</taxon>
    </lineage>
</organism>
<accession>A0ABX1VEQ8</accession>